<keyword evidence="2" id="KW-1185">Reference proteome</keyword>
<evidence type="ECO:0000313" key="2">
    <source>
        <dbReference type="Proteomes" id="UP000220158"/>
    </source>
</evidence>
<dbReference type="EMBL" id="LN835302">
    <property type="protein sequence ID" value="CRG99397.1"/>
    <property type="molecule type" value="Genomic_DNA"/>
</dbReference>
<dbReference type="OrthoDB" id="373008at2759"/>
<organism evidence="1 2">
    <name type="scientific">Plasmodium relictum</name>
    <dbReference type="NCBI Taxonomy" id="85471"/>
    <lineage>
        <taxon>Eukaryota</taxon>
        <taxon>Sar</taxon>
        <taxon>Alveolata</taxon>
        <taxon>Apicomplexa</taxon>
        <taxon>Aconoidasida</taxon>
        <taxon>Haemosporida</taxon>
        <taxon>Plasmodiidae</taxon>
        <taxon>Plasmodium</taxon>
        <taxon>Plasmodium (Haemamoeba)</taxon>
    </lineage>
</organism>
<protein>
    <submittedName>
        <fullName evidence="1">Uncharacterized protein</fullName>
    </submittedName>
</protein>
<dbReference type="KEGG" id="prel:PRELSG_0716200"/>
<dbReference type="GeneID" id="39735499"/>
<reference evidence="1 2" key="1">
    <citation type="submission" date="2015-04" db="EMBL/GenBank/DDBJ databases">
        <authorList>
            <consortium name="Pathogen Informatics"/>
        </authorList>
    </citation>
    <scope>NUCLEOTIDE SEQUENCE [LARGE SCALE GENOMIC DNA]</scope>
    <source>
        <strain evidence="1 2">SGS1</strain>
    </source>
</reference>
<sequence length="476" mass="54838">MKNEDISERETLLKYKLNNSNKKRNKDWKEKVASIIKTGNKNDASQHDVSSPINTESTSIFNFRKFKFFTKSKNICKVKSNNSKEFSIFSNGAKENMEKFSLKEQSSNDDKLSIDKCSKDNISKQSTIKISKNDIKELKKSKSSINTKVDINHSDNNKKNSKYLTKGNYSHANSYNKSVKAPSVKIFEKNKIVSLYRDPNKNINLTENKTLIKNIIKTEPKNFSKKFVNNNNLNEKKSTNFNKNKNEDFDDEKLKFSSKITVNDNKLHGNKAYLNNNTNENFLLSNKNNTSMELRKKYSNNILDRNLKINKTYNDNSNIKNSNSINNLKLKKNDLVKRADIIIKKQIITTDELLNADNLKSLHRMNTKELMNMEIPFKLDPPNLFCENAYNISPLTPIEEKIDMVHSILNNHKNEIITLLNSCIDNNKQCSEMLKIVLDALIEGENSIASKLNKNKSLQNEIVTELEQILTSVNQN</sequence>
<dbReference type="VEuPathDB" id="PlasmoDB:PRELSG_0716200"/>
<evidence type="ECO:0000313" key="1">
    <source>
        <dbReference type="EMBL" id="CRG99397.1"/>
    </source>
</evidence>
<dbReference type="Proteomes" id="UP000220158">
    <property type="component" value="Chromosome 7"/>
</dbReference>
<dbReference type="AlphaFoldDB" id="A0A1J1H3D3"/>
<accession>A0A1J1H3D3</accession>
<proteinExistence type="predicted"/>
<name>A0A1J1H3D3_PLARL</name>
<dbReference type="RefSeq" id="XP_028532404.1">
    <property type="nucleotide sequence ID" value="XM_028675857.1"/>
</dbReference>
<gene>
    <name evidence="1" type="ORF">PRELSG_0716200</name>
</gene>